<proteinExistence type="predicted"/>
<accession>A0A561WVK8</accession>
<dbReference type="AlphaFoldDB" id="A0A561WVK8"/>
<keyword evidence="3" id="KW-1185">Reference proteome</keyword>
<dbReference type="EMBL" id="VIXA01000001">
    <property type="protein sequence ID" value="TWG27904.1"/>
    <property type="molecule type" value="Genomic_DNA"/>
</dbReference>
<dbReference type="Proteomes" id="UP000319927">
    <property type="component" value="Unassembled WGS sequence"/>
</dbReference>
<reference evidence="2 3" key="1">
    <citation type="submission" date="2019-06" db="EMBL/GenBank/DDBJ databases">
        <title>Sequencing the genomes of 1000 actinobacteria strains.</title>
        <authorList>
            <person name="Klenk H.-P."/>
        </authorList>
    </citation>
    <scope>NUCLEOTIDE SEQUENCE [LARGE SCALE GENOMIC DNA]</scope>
    <source>
        <strain evidence="2 3">DSM 102131</strain>
    </source>
</reference>
<evidence type="ECO:0000256" key="1">
    <source>
        <dbReference type="SAM" id="MobiDB-lite"/>
    </source>
</evidence>
<dbReference type="RefSeq" id="WP_154936921.1">
    <property type="nucleotide sequence ID" value="NZ_VIXA01000001.1"/>
</dbReference>
<protein>
    <submittedName>
        <fullName evidence="2">Uncharacterized protein</fullName>
    </submittedName>
</protein>
<organism evidence="2 3">
    <name type="scientific">Micromonospora palomenae</name>
    <dbReference type="NCBI Taxonomy" id="1461247"/>
    <lineage>
        <taxon>Bacteria</taxon>
        <taxon>Bacillati</taxon>
        <taxon>Actinomycetota</taxon>
        <taxon>Actinomycetes</taxon>
        <taxon>Micromonosporales</taxon>
        <taxon>Micromonosporaceae</taxon>
        <taxon>Micromonospora</taxon>
    </lineage>
</organism>
<comment type="caution">
    <text evidence="2">The sequence shown here is derived from an EMBL/GenBank/DDBJ whole genome shotgun (WGS) entry which is preliminary data.</text>
</comment>
<feature type="compositionally biased region" description="Basic and acidic residues" evidence="1">
    <location>
        <begin position="58"/>
        <end position="75"/>
    </location>
</feature>
<evidence type="ECO:0000313" key="2">
    <source>
        <dbReference type="EMBL" id="TWG27904.1"/>
    </source>
</evidence>
<sequence length="217" mass="23124">MGPRWDDPLHVGDGPDDDDRRDQRRSEGNERGEDRDRAERTPERGDEGEARGPGTRVETAETLDRAEERAATADASLRERLQAGAQRAGEVAAASAGALLVSAASIFGWQKTDDKLPEAVRTATTAAETVEEVASDARERKNREDAVEEPNRVVDPQEQLPPDREGELPAVPSPAVDRAAEPADGVEPAGGVDMPVEVDLPGRASADGLHPGAVDDN</sequence>
<gene>
    <name evidence="2" type="ORF">FHX75_111055</name>
</gene>
<feature type="compositionally biased region" description="Basic and acidic residues" evidence="1">
    <location>
        <begin position="1"/>
        <end position="10"/>
    </location>
</feature>
<feature type="region of interest" description="Disordered" evidence="1">
    <location>
        <begin position="1"/>
        <end position="75"/>
    </location>
</feature>
<feature type="compositionally biased region" description="Basic and acidic residues" evidence="1">
    <location>
        <begin position="18"/>
        <end position="50"/>
    </location>
</feature>
<feature type="region of interest" description="Disordered" evidence="1">
    <location>
        <begin position="122"/>
        <end position="217"/>
    </location>
</feature>
<feature type="compositionally biased region" description="Basic and acidic residues" evidence="1">
    <location>
        <begin position="135"/>
        <end position="152"/>
    </location>
</feature>
<evidence type="ECO:0000313" key="3">
    <source>
        <dbReference type="Proteomes" id="UP000319927"/>
    </source>
</evidence>
<name>A0A561WVK8_9ACTN</name>